<keyword evidence="1" id="KW-0812">Transmembrane</keyword>
<sequence length="37" mass="4263">MPNLGSFTVQVAIAYLLLIIAFILVWLLYSKNKPRKK</sequence>
<dbReference type="AlphaFoldDB" id="A0A0G1JUE8"/>
<evidence type="ECO:0000256" key="1">
    <source>
        <dbReference type="SAM" id="Phobius"/>
    </source>
</evidence>
<evidence type="ECO:0000313" key="3">
    <source>
        <dbReference type="Proteomes" id="UP000034063"/>
    </source>
</evidence>
<protein>
    <submittedName>
        <fullName evidence="2">Uncharacterized protein</fullName>
    </submittedName>
</protein>
<name>A0A0G1JUE8_9BACT</name>
<comment type="caution">
    <text evidence="2">The sequence shown here is derived from an EMBL/GenBank/DDBJ whole genome shotgun (WGS) entry which is preliminary data.</text>
</comment>
<keyword evidence="1" id="KW-1133">Transmembrane helix</keyword>
<keyword evidence="1" id="KW-0472">Membrane</keyword>
<evidence type="ECO:0000313" key="2">
    <source>
        <dbReference type="EMBL" id="KKT47552.1"/>
    </source>
</evidence>
<dbReference type="Proteomes" id="UP000034063">
    <property type="component" value="Unassembled WGS sequence"/>
</dbReference>
<feature type="transmembrane region" description="Helical" evidence="1">
    <location>
        <begin position="12"/>
        <end position="29"/>
    </location>
</feature>
<gene>
    <name evidence="2" type="ORF">UW37_C0006G0015</name>
</gene>
<proteinExistence type="predicted"/>
<organism evidence="2 3">
    <name type="scientific">Candidatus Gottesmanbacteria bacterium GW2011_GWA2_44_17</name>
    <dbReference type="NCBI Taxonomy" id="1618444"/>
    <lineage>
        <taxon>Bacteria</taxon>
        <taxon>Candidatus Gottesmaniibacteriota</taxon>
    </lineage>
</organism>
<accession>A0A0G1JUE8</accession>
<dbReference type="EMBL" id="LCIB01000006">
    <property type="protein sequence ID" value="KKT47552.1"/>
    <property type="molecule type" value="Genomic_DNA"/>
</dbReference>
<reference evidence="2 3" key="1">
    <citation type="journal article" date="2015" name="Nature">
        <title>rRNA introns, odd ribosomes, and small enigmatic genomes across a large radiation of phyla.</title>
        <authorList>
            <person name="Brown C.T."/>
            <person name="Hug L.A."/>
            <person name="Thomas B.C."/>
            <person name="Sharon I."/>
            <person name="Castelle C.J."/>
            <person name="Singh A."/>
            <person name="Wilkins M.J."/>
            <person name="Williams K.H."/>
            <person name="Banfield J.F."/>
        </authorList>
    </citation>
    <scope>NUCLEOTIDE SEQUENCE [LARGE SCALE GENOMIC DNA]</scope>
</reference>